<feature type="signal peptide" evidence="1">
    <location>
        <begin position="1"/>
        <end position="24"/>
    </location>
</feature>
<evidence type="ECO:0000313" key="2">
    <source>
        <dbReference type="EMBL" id="MFC3143590.1"/>
    </source>
</evidence>
<proteinExistence type="predicted"/>
<gene>
    <name evidence="2" type="ORF">ACFOGP_12785</name>
</gene>
<protein>
    <submittedName>
        <fullName evidence="2">Uncharacterized protein</fullName>
    </submittedName>
</protein>
<feature type="chain" id="PRO_5047224241" evidence="1">
    <location>
        <begin position="25"/>
        <end position="137"/>
    </location>
</feature>
<sequence length="137" mass="15111">MTHQRPIRTLALALLAVSALPAAAADSMSADEFEDYVEGRTLTYHDGGVAYGIEQYLPGRKVRWAYIGDQCWDGYWYEENANICFVYEGSPEPKCWKFSDDGGKLSAVFMGDGNGRELYEVTNSPDPLTCLGPDVGV</sequence>
<keyword evidence="3" id="KW-1185">Reference proteome</keyword>
<keyword evidence="1" id="KW-0732">Signal</keyword>
<accession>A0ABV7GTS6</accession>
<dbReference type="EMBL" id="JBHRTB010000010">
    <property type="protein sequence ID" value="MFC3143590.1"/>
    <property type="molecule type" value="Genomic_DNA"/>
</dbReference>
<organism evidence="2 3">
    <name type="scientific">Psychromarinibacter halotolerans</name>
    <dbReference type="NCBI Taxonomy" id="1775175"/>
    <lineage>
        <taxon>Bacteria</taxon>
        <taxon>Pseudomonadati</taxon>
        <taxon>Pseudomonadota</taxon>
        <taxon>Alphaproteobacteria</taxon>
        <taxon>Rhodobacterales</taxon>
        <taxon>Paracoccaceae</taxon>
        <taxon>Psychromarinibacter</taxon>
    </lineage>
</organism>
<comment type="caution">
    <text evidence="2">The sequence shown here is derived from an EMBL/GenBank/DDBJ whole genome shotgun (WGS) entry which is preliminary data.</text>
</comment>
<reference evidence="3" key="1">
    <citation type="journal article" date="2019" name="Int. J. Syst. Evol. Microbiol.">
        <title>The Global Catalogue of Microorganisms (GCM) 10K type strain sequencing project: providing services to taxonomists for standard genome sequencing and annotation.</title>
        <authorList>
            <consortium name="The Broad Institute Genomics Platform"/>
            <consortium name="The Broad Institute Genome Sequencing Center for Infectious Disease"/>
            <person name="Wu L."/>
            <person name="Ma J."/>
        </authorList>
    </citation>
    <scope>NUCLEOTIDE SEQUENCE [LARGE SCALE GENOMIC DNA]</scope>
    <source>
        <strain evidence="3">KCTC 52366</strain>
    </source>
</reference>
<dbReference type="Proteomes" id="UP001595632">
    <property type="component" value="Unassembled WGS sequence"/>
</dbReference>
<name>A0ABV7GTS6_9RHOB</name>
<evidence type="ECO:0000256" key="1">
    <source>
        <dbReference type="SAM" id="SignalP"/>
    </source>
</evidence>
<dbReference type="RefSeq" id="WP_275630874.1">
    <property type="nucleotide sequence ID" value="NZ_JARGYD010000001.1"/>
</dbReference>
<evidence type="ECO:0000313" key="3">
    <source>
        <dbReference type="Proteomes" id="UP001595632"/>
    </source>
</evidence>